<protein>
    <submittedName>
        <fullName evidence="1">Uncharacterized protein</fullName>
    </submittedName>
</protein>
<sequence>MSAIRSTGVLLPYPSTAASGIRVCQFHHFGRCKTTTRDHALGENRSLVTCLGKRRGQGELAVVIVAATEVALPLHVADEVVSPLQVATAKVTAVHHRRRSSEVTLGFS</sequence>
<gene>
    <name evidence="1" type="primary">OSJNBb0021A09.5</name>
</gene>
<reference evidence="2" key="2">
    <citation type="journal article" date="2008" name="Nucleic Acids Res.">
        <title>The rice annotation project database (RAP-DB): 2008 update.</title>
        <authorList>
            <consortium name="The rice annotation project (RAP)"/>
        </authorList>
    </citation>
    <scope>GENOME REANNOTATION</scope>
    <source>
        <strain evidence="2">cv. Nipponbare</strain>
    </source>
</reference>
<evidence type="ECO:0000313" key="1">
    <source>
        <dbReference type="EMBL" id="BAD87013.1"/>
    </source>
</evidence>
<proteinExistence type="predicted"/>
<dbReference type="Proteomes" id="UP000000763">
    <property type="component" value="Chromosome 1"/>
</dbReference>
<name>Q5JNE4_ORYSJ</name>
<organism evidence="1 2">
    <name type="scientific">Oryza sativa subsp. japonica</name>
    <name type="common">Rice</name>
    <dbReference type="NCBI Taxonomy" id="39947"/>
    <lineage>
        <taxon>Eukaryota</taxon>
        <taxon>Viridiplantae</taxon>
        <taxon>Streptophyta</taxon>
        <taxon>Embryophyta</taxon>
        <taxon>Tracheophyta</taxon>
        <taxon>Spermatophyta</taxon>
        <taxon>Magnoliopsida</taxon>
        <taxon>Liliopsida</taxon>
        <taxon>Poales</taxon>
        <taxon>Poaceae</taxon>
        <taxon>BOP clade</taxon>
        <taxon>Oryzoideae</taxon>
        <taxon>Oryzeae</taxon>
        <taxon>Oryzinae</taxon>
        <taxon>Oryza</taxon>
        <taxon>Oryza sativa</taxon>
    </lineage>
</organism>
<reference evidence="2" key="1">
    <citation type="journal article" date="2005" name="Nature">
        <title>The map-based sequence of the rice genome.</title>
        <authorList>
            <consortium name="International rice genome sequencing project (IRGSP)"/>
            <person name="Matsumoto T."/>
            <person name="Wu J."/>
            <person name="Kanamori H."/>
            <person name="Katayose Y."/>
            <person name="Fujisawa M."/>
            <person name="Namiki N."/>
            <person name="Mizuno H."/>
            <person name="Yamamoto K."/>
            <person name="Antonio B.A."/>
            <person name="Baba T."/>
            <person name="Sakata K."/>
            <person name="Nagamura Y."/>
            <person name="Aoki H."/>
            <person name="Arikawa K."/>
            <person name="Arita K."/>
            <person name="Bito T."/>
            <person name="Chiden Y."/>
            <person name="Fujitsuka N."/>
            <person name="Fukunaka R."/>
            <person name="Hamada M."/>
            <person name="Harada C."/>
            <person name="Hayashi A."/>
            <person name="Hijishita S."/>
            <person name="Honda M."/>
            <person name="Hosokawa S."/>
            <person name="Ichikawa Y."/>
            <person name="Idonuma A."/>
            <person name="Iijima M."/>
            <person name="Ikeda M."/>
            <person name="Ikeno M."/>
            <person name="Ito K."/>
            <person name="Ito S."/>
            <person name="Ito T."/>
            <person name="Ito Y."/>
            <person name="Ito Y."/>
            <person name="Iwabuchi A."/>
            <person name="Kamiya K."/>
            <person name="Karasawa W."/>
            <person name="Kurita K."/>
            <person name="Katagiri S."/>
            <person name="Kikuta A."/>
            <person name="Kobayashi H."/>
            <person name="Kobayashi N."/>
            <person name="Machita K."/>
            <person name="Maehara T."/>
            <person name="Masukawa M."/>
            <person name="Mizubayashi T."/>
            <person name="Mukai Y."/>
            <person name="Nagasaki H."/>
            <person name="Nagata Y."/>
            <person name="Naito S."/>
            <person name="Nakashima M."/>
            <person name="Nakama Y."/>
            <person name="Nakamichi Y."/>
            <person name="Nakamura M."/>
            <person name="Meguro A."/>
            <person name="Negishi M."/>
            <person name="Ohta I."/>
            <person name="Ohta T."/>
            <person name="Okamoto M."/>
            <person name="Ono N."/>
            <person name="Saji S."/>
            <person name="Sakaguchi M."/>
            <person name="Sakai K."/>
            <person name="Shibata M."/>
            <person name="Shimokawa T."/>
            <person name="Song J."/>
            <person name="Takazaki Y."/>
            <person name="Terasawa K."/>
            <person name="Tsugane M."/>
            <person name="Tsuji K."/>
            <person name="Ueda S."/>
            <person name="Waki K."/>
            <person name="Yamagata H."/>
            <person name="Yamamoto M."/>
            <person name="Yamamoto S."/>
            <person name="Yamane H."/>
            <person name="Yoshiki S."/>
            <person name="Yoshihara R."/>
            <person name="Yukawa K."/>
            <person name="Zhong H."/>
            <person name="Yano M."/>
            <person name="Yuan Q."/>
            <person name="Ouyang S."/>
            <person name="Liu J."/>
            <person name="Jones K.M."/>
            <person name="Gansberger K."/>
            <person name="Moffat K."/>
            <person name="Hill J."/>
            <person name="Bera J."/>
            <person name="Fadrosh D."/>
            <person name="Jin S."/>
            <person name="Johri S."/>
            <person name="Kim M."/>
            <person name="Overton L."/>
            <person name="Reardon M."/>
            <person name="Tsitrin T."/>
            <person name="Vuong H."/>
            <person name="Weaver B."/>
            <person name="Ciecko A."/>
            <person name="Tallon L."/>
            <person name="Jackson J."/>
            <person name="Pai G."/>
            <person name="Aken S.V."/>
            <person name="Utterback T."/>
            <person name="Reidmuller S."/>
            <person name="Feldblyum T."/>
            <person name="Hsiao J."/>
            <person name="Zismann V."/>
            <person name="Iobst S."/>
            <person name="de Vazeille A.R."/>
            <person name="Buell C.R."/>
            <person name="Ying K."/>
            <person name="Li Y."/>
            <person name="Lu T."/>
            <person name="Huang Y."/>
            <person name="Zhao Q."/>
            <person name="Feng Q."/>
            <person name="Zhang L."/>
            <person name="Zhu J."/>
            <person name="Weng Q."/>
            <person name="Mu J."/>
            <person name="Lu Y."/>
            <person name="Fan D."/>
            <person name="Liu Y."/>
            <person name="Guan J."/>
            <person name="Zhang Y."/>
            <person name="Yu S."/>
            <person name="Liu X."/>
            <person name="Zhang Y."/>
            <person name="Hong G."/>
            <person name="Han B."/>
            <person name="Choisne N."/>
            <person name="Demange N."/>
            <person name="Orjeda G."/>
            <person name="Samain S."/>
            <person name="Cattolico L."/>
            <person name="Pelletier E."/>
            <person name="Couloux A."/>
            <person name="Segurens B."/>
            <person name="Wincker P."/>
            <person name="D'Hont A."/>
            <person name="Scarpelli C."/>
            <person name="Weissenbach J."/>
            <person name="Salanoubat M."/>
            <person name="Quetier F."/>
            <person name="Yu Y."/>
            <person name="Kim H.R."/>
            <person name="Rambo T."/>
            <person name="Currie J."/>
            <person name="Collura K."/>
            <person name="Luo M."/>
            <person name="Yang T."/>
            <person name="Ammiraju J.S.S."/>
            <person name="Engler F."/>
            <person name="Soderlund C."/>
            <person name="Wing R.A."/>
            <person name="Palmer L.E."/>
            <person name="de la Bastide M."/>
            <person name="Spiegel L."/>
            <person name="Nascimento L."/>
            <person name="Zutavern T."/>
            <person name="O'Shaughnessy A."/>
            <person name="Dike S."/>
            <person name="Dedhia N."/>
            <person name="Preston R."/>
            <person name="Balija V."/>
            <person name="McCombie W.R."/>
            <person name="Chow T."/>
            <person name="Chen H."/>
            <person name="Chung M."/>
            <person name="Chen C."/>
            <person name="Shaw J."/>
            <person name="Wu H."/>
            <person name="Hsiao K."/>
            <person name="Chao Y."/>
            <person name="Chu M."/>
            <person name="Cheng C."/>
            <person name="Hour A."/>
            <person name="Lee P."/>
            <person name="Lin S."/>
            <person name="Lin Y."/>
            <person name="Liou J."/>
            <person name="Liu S."/>
            <person name="Hsing Y."/>
            <person name="Raghuvanshi S."/>
            <person name="Mohanty A."/>
            <person name="Bharti A.K."/>
            <person name="Gaur A."/>
            <person name="Gupta V."/>
            <person name="Kumar D."/>
            <person name="Ravi V."/>
            <person name="Vij S."/>
            <person name="Kapur A."/>
            <person name="Khurana P."/>
            <person name="Khurana P."/>
            <person name="Khurana J.P."/>
            <person name="Tyagi A.K."/>
            <person name="Gaikwad K."/>
            <person name="Singh A."/>
            <person name="Dalal V."/>
            <person name="Srivastava S."/>
            <person name="Dixit A."/>
            <person name="Pal A.K."/>
            <person name="Ghazi I.A."/>
            <person name="Yadav M."/>
            <person name="Pandit A."/>
            <person name="Bhargava A."/>
            <person name="Sureshbabu K."/>
            <person name="Batra K."/>
            <person name="Sharma T.R."/>
            <person name="Mohapatra T."/>
            <person name="Singh N.K."/>
            <person name="Messing J."/>
            <person name="Nelson A.B."/>
            <person name="Fuks G."/>
            <person name="Kavchok S."/>
            <person name="Keizer G."/>
            <person name="Linton E."/>
            <person name="Llaca V."/>
            <person name="Song R."/>
            <person name="Tanyolac B."/>
            <person name="Young S."/>
            <person name="Ho-Il K."/>
            <person name="Hahn J.H."/>
            <person name="Sangsakoo G."/>
            <person name="Vanavichit A."/>
            <person name="de Mattos Luiz.A.T."/>
            <person name="Zimmer P.D."/>
            <person name="Malone G."/>
            <person name="Dellagostin O."/>
            <person name="de Oliveira A.C."/>
            <person name="Bevan M."/>
            <person name="Bancroft I."/>
            <person name="Minx P."/>
            <person name="Cordum H."/>
            <person name="Wilson R."/>
            <person name="Cheng Z."/>
            <person name="Jin W."/>
            <person name="Jiang J."/>
            <person name="Leong S.A."/>
            <person name="Iwama H."/>
            <person name="Gojobori T."/>
            <person name="Itoh T."/>
            <person name="Niimura Y."/>
            <person name="Fujii Y."/>
            <person name="Habara T."/>
            <person name="Sakai H."/>
            <person name="Sato Y."/>
            <person name="Wilson G."/>
            <person name="Kumar K."/>
            <person name="McCouch S."/>
            <person name="Juretic N."/>
            <person name="Hoen D."/>
            <person name="Wright S."/>
            <person name="Bruskiewich R."/>
            <person name="Bureau T."/>
            <person name="Miyao A."/>
            <person name="Hirochika H."/>
            <person name="Nishikawa T."/>
            <person name="Kadowaki K."/>
            <person name="Sugiura M."/>
            <person name="Burr B."/>
            <person name="Sasaki T."/>
        </authorList>
    </citation>
    <scope>NUCLEOTIDE SEQUENCE [LARGE SCALE GENOMIC DNA]</scope>
    <source>
        <strain evidence="2">cv. Nipponbare</strain>
    </source>
</reference>
<accession>Q5JNE4</accession>
<dbReference type="EMBL" id="AP003218">
    <property type="protein sequence ID" value="BAD87013.1"/>
    <property type="molecule type" value="Genomic_DNA"/>
</dbReference>
<dbReference type="AlphaFoldDB" id="Q5JNE4"/>
<evidence type="ECO:0000313" key="2">
    <source>
        <dbReference type="Proteomes" id="UP000000763"/>
    </source>
</evidence>